<sequence length="334" mass="37969">MIGVLSLVYFLQFCVGCEAFPFISLAPIPGLIAYMAKTHLECAVRECCAKGVEFNSTGLKEALLHQLHGQHIASDRVYHHVVAHFMDKHPRKALALSFHGYTGVGKNYVSNMIVTNVLKLGTKSRFYHFYDANIHFQHRSKIDEYKPKLLEELRSAVLACPYSIFVFDEVHNMPTGILDVLAPLLEFRDSVDGVDFRKSVFLFLSNTGGKYINQLTYQHLVSGKKRDQLRYTDVDRDLTRSAFNEGGLHSSDLIKKNLITAMVPFLPLEAEHIRECVKDAARQRLVQFTEEMAEFVLSELEWGPENTQFFAVSGCKRVYEKVGFYVQQTAKDSS</sequence>
<dbReference type="PROSITE" id="PS00690">
    <property type="entry name" value="DEAH_ATP_HELICASE"/>
    <property type="match status" value="1"/>
</dbReference>
<feature type="signal peptide" evidence="3">
    <location>
        <begin position="1"/>
        <end position="19"/>
    </location>
</feature>
<dbReference type="InterPro" id="IPR002464">
    <property type="entry name" value="DNA/RNA_helicase_DEAH_CS"/>
</dbReference>
<gene>
    <name evidence="5" type="ORF">CDAUBV1_LOCUS10571</name>
</gene>
<dbReference type="GO" id="GO:0012505">
    <property type="term" value="C:endomembrane system"/>
    <property type="evidence" value="ECO:0007669"/>
    <property type="project" value="UniProtKB-ARBA"/>
</dbReference>
<feature type="domain" description="Torsin-1A C-terminal" evidence="4">
    <location>
        <begin position="268"/>
        <end position="325"/>
    </location>
</feature>
<evidence type="ECO:0000256" key="1">
    <source>
        <dbReference type="ARBA" id="ARBA00006235"/>
    </source>
</evidence>
<keyword evidence="2" id="KW-0378">Hydrolase</keyword>
<comment type="similarity">
    <text evidence="1">Belongs to the ClpA/ClpB family. Torsin subfamily.</text>
</comment>
<evidence type="ECO:0000313" key="5">
    <source>
        <dbReference type="EMBL" id="CAL5136482.1"/>
    </source>
</evidence>
<comment type="caution">
    <text evidence="5">The sequence shown here is derived from an EMBL/GenBank/DDBJ whole genome shotgun (WGS) entry which is preliminary data.</text>
</comment>
<dbReference type="SUPFAM" id="SSF52540">
    <property type="entry name" value="P-loop containing nucleoside triphosphate hydrolases"/>
    <property type="match status" value="1"/>
</dbReference>
<dbReference type="PANTHER" id="PTHR10760:SF2">
    <property type="entry name" value="LD13476P-RELATED"/>
    <property type="match status" value="1"/>
</dbReference>
<proteinExistence type="inferred from homology"/>
<dbReference type="Gene3D" id="3.40.50.300">
    <property type="entry name" value="P-loop containing nucleotide triphosphate hydrolases"/>
    <property type="match status" value="1"/>
</dbReference>
<dbReference type="AlphaFoldDB" id="A0AAV2TGB1"/>
<dbReference type="InterPro" id="IPR010448">
    <property type="entry name" value="Torsin"/>
</dbReference>
<dbReference type="Pfam" id="PF06309">
    <property type="entry name" value="Torsin"/>
    <property type="match status" value="1"/>
</dbReference>
<dbReference type="GO" id="GO:0005737">
    <property type="term" value="C:cytoplasm"/>
    <property type="evidence" value="ECO:0007669"/>
    <property type="project" value="UniProtKB-ARBA"/>
</dbReference>
<dbReference type="InterPro" id="IPR049337">
    <property type="entry name" value="TOR1A_C"/>
</dbReference>
<evidence type="ECO:0000259" key="4">
    <source>
        <dbReference type="Pfam" id="PF21376"/>
    </source>
</evidence>
<dbReference type="Pfam" id="PF21376">
    <property type="entry name" value="TOR1A_C"/>
    <property type="match status" value="1"/>
</dbReference>
<name>A0AAV2TGB1_CALDB</name>
<evidence type="ECO:0000313" key="6">
    <source>
        <dbReference type="Proteomes" id="UP001497525"/>
    </source>
</evidence>
<accession>A0AAV2TGB1</accession>
<protein>
    <recommendedName>
        <fullName evidence="4">Torsin-1A C-terminal domain-containing protein</fullName>
    </recommendedName>
</protein>
<dbReference type="EMBL" id="CAXLJL010000323">
    <property type="protein sequence ID" value="CAL5136482.1"/>
    <property type="molecule type" value="Genomic_DNA"/>
</dbReference>
<feature type="chain" id="PRO_5043640569" description="Torsin-1A C-terminal domain-containing protein" evidence="3">
    <location>
        <begin position="20"/>
        <end position="334"/>
    </location>
</feature>
<dbReference type="InterPro" id="IPR027417">
    <property type="entry name" value="P-loop_NTPase"/>
</dbReference>
<dbReference type="GO" id="GO:0071218">
    <property type="term" value="P:cellular response to misfolded protein"/>
    <property type="evidence" value="ECO:0007669"/>
    <property type="project" value="TreeGrafter"/>
</dbReference>
<dbReference type="PANTHER" id="PTHR10760">
    <property type="entry name" value="TORSIN"/>
    <property type="match status" value="1"/>
</dbReference>
<organism evidence="5 6">
    <name type="scientific">Calicophoron daubneyi</name>
    <name type="common">Rumen fluke</name>
    <name type="synonym">Paramphistomum daubneyi</name>
    <dbReference type="NCBI Taxonomy" id="300641"/>
    <lineage>
        <taxon>Eukaryota</taxon>
        <taxon>Metazoa</taxon>
        <taxon>Spiralia</taxon>
        <taxon>Lophotrochozoa</taxon>
        <taxon>Platyhelminthes</taxon>
        <taxon>Trematoda</taxon>
        <taxon>Digenea</taxon>
        <taxon>Plagiorchiida</taxon>
        <taxon>Pronocephalata</taxon>
        <taxon>Paramphistomoidea</taxon>
        <taxon>Paramphistomidae</taxon>
        <taxon>Calicophoron</taxon>
    </lineage>
</organism>
<dbReference type="GO" id="GO:0005524">
    <property type="term" value="F:ATP binding"/>
    <property type="evidence" value="ECO:0007669"/>
    <property type="project" value="InterPro"/>
</dbReference>
<dbReference type="GO" id="GO:0016887">
    <property type="term" value="F:ATP hydrolysis activity"/>
    <property type="evidence" value="ECO:0007669"/>
    <property type="project" value="InterPro"/>
</dbReference>
<dbReference type="Proteomes" id="UP001497525">
    <property type="component" value="Unassembled WGS sequence"/>
</dbReference>
<evidence type="ECO:0000256" key="3">
    <source>
        <dbReference type="SAM" id="SignalP"/>
    </source>
</evidence>
<evidence type="ECO:0000256" key="2">
    <source>
        <dbReference type="ARBA" id="ARBA00022801"/>
    </source>
</evidence>
<dbReference type="PRINTS" id="PR00300">
    <property type="entry name" value="CLPPROTEASEA"/>
</dbReference>
<keyword evidence="3" id="KW-0732">Signal</keyword>
<dbReference type="InterPro" id="IPR001270">
    <property type="entry name" value="ClpA/B"/>
</dbReference>
<reference evidence="5" key="1">
    <citation type="submission" date="2024-06" db="EMBL/GenBank/DDBJ databases">
        <authorList>
            <person name="Liu X."/>
            <person name="Lenzi L."/>
            <person name="Haldenby T S."/>
            <person name="Uol C."/>
        </authorList>
    </citation>
    <scope>NUCLEOTIDE SEQUENCE</scope>
</reference>